<evidence type="ECO:0000313" key="2">
    <source>
        <dbReference type="EMBL" id="QEA54015.1"/>
    </source>
</evidence>
<proteinExistence type="inferred from homology"/>
<dbReference type="NCBIfam" id="NF003353">
    <property type="entry name" value="PRK04387.1"/>
    <property type="match status" value="1"/>
</dbReference>
<dbReference type="PIRSF" id="PIRSF037260">
    <property type="entry name" value="UPF0223"/>
    <property type="match status" value="1"/>
</dbReference>
<dbReference type="HAMAP" id="MF_01041">
    <property type="entry name" value="UPF0223"/>
    <property type="match status" value="1"/>
</dbReference>
<dbReference type="InterPro" id="IPR023324">
    <property type="entry name" value="BH2638-like_sf"/>
</dbReference>
<dbReference type="Gene3D" id="1.10.220.80">
    <property type="entry name" value="BH2638-like"/>
    <property type="match status" value="1"/>
</dbReference>
<dbReference type="Pfam" id="PF05256">
    <property type="entry name" value="UPF0223"/>
    <property type="match status" value="1"/>
</dbReference>
<dbReference type="AlphaFoldDB" id="A0A5B8TJF8"/>
<dbReference type="Proteomes" id="UP000321772">
    <property type="component" value="Chromosome"/>
</dbReference>
<name>A0A5B8TJF8_9LACO</name>
<dbReference type="SUPFAM" id="SSF158504">
    <property type="entry name" value="BH2638-like"/>
    <property type="match status" value="1"/>
</dbReference>
<evidence type="ECO:0000313" key="3">
    <source>
        <dbReference type="Proteomes" id="UP000321772"/>
    </source>
</evidence>
<gene>
    <name evidence="2" type="ORF">FGL77_12415</name>
</gene>
<comment type="similarity">
    <text evidence="1">Belongs to the UPF0223 family.</text>
</comment>
<dbReference type="RefSeq" id="WP_146990471.1">
    <property type="nucleotide sequence ID" value="NZ_CP042392.1"/>
</dbReference>
<protein>
    <recommendedName>
        <fullName evidence="1">UPF0223 protein FGL77_12415</fullName>
    </recommendedName>
</protein>
<accession>A0A5B8TJF8</accession>
<reference evidence="2 3" key="1">
    <citation type="submission" date="2019-06" db="EMBL/GenBank/DDBJ databases">
        <title>Genome analyses of bacteria isolated from kimchi.</title>
        <authorList>
            <person name="Lee S."/>
            <person name="Ahn S."/>
            <person name="Roh S."/>
        </authorList>
    </citation>
    <scope>NUCLEOTIDE SEQUENCE [LARGE SCALE GENOMIC DNA]</scope>
    <source>
        <strain evidence="2 3">CBA3616</strain>
    </source>
</reference>
<evidence type="ECO:0000256" key="1">
    <source>
        <dbReference type="HAMAP-Rule" id="MF_01041"/>
    </source>
</evidence>
<organism evidence="2 3">
    <name type="scientific">Loigolactobacillus coryniformis</name>
    <dbReference type="NCBI Taxonomy" id="1610"/>
    <lineage>
        <taxon>Bacteria</taxon>
        <taxon>Bacillati</taxon>
        <taxon>Bacillota</taxon>
        <taxon>Bacilli</taxon>
        <taxon>Lactobacillales</taxon>
        <taxon>Lactobacillaceae</taxon>
        <taxon>Loigolactobacillus</taxon>
    </lineage>
</organism>
<dbReference type="EMBL" id="CP042392">
    <property type="protein sequence ID" value="QEA54015.1"/>
    <property type="molecule type" value="Genomic_DNA"/>
</dbReference>
<sequence>MNNQNYQYPMDADWSKTELVTVITFYQAVEQAYEQGCLVAKFLTAYQAFKAVVPGKADEKRLDREFKQVSGYSIYRAVQAAKKATKKQFRME</sequence>
<dbReference type="InterPro" id="IPR007920">
    <property type="entry name" value="UPF0223"/>
</dbReference>